<dbReference type="InterPro" id="IPR013321">
    <property type="entry name" value="Arc_rbn_hlx_hlx"/>
</dbReference>
<reference evidence="2 3" key="1">
    <citation type="submission" date="2016-01" db="EMBL/GenBank/DDBJ databases">
        <authorList>
            <person name="Oliw E.H."/>
        </authorList>
    </citation>
    <scope>NUCLEOTIDE SEQUENCE [LARGE SCALE GENOMIC DNA]</scope>
    <source>
        <strain evidence="2 3">Zutra 3-1</strain>
    </source>
</reference>
<dbReference type="InterPro" id="IPR010985">
    <property type="entry name" value="Ribbon_hlx_hlx"/>
</dbReference>
<dbReference type="Proteomes" id="UP000191987">
    <property type="component" value="Unassembled WGS sequence"/>
</dbReference>
<dbReference type="AlphaFoldDB" id="A0A1S7PL52"/>
<dbReference type="SUPFAM" id="SSF47598">
    <property type="entry name" value="Ribbon-helix-helix"/>
    <property type="match status" value="1"/>
</dbReference>
<protein>
    <recommendedName>
        <fullName evidence="1">Arc-like DNA binding domain-containing protein</fullName>
    </recommendedName>
</protein>
<evidence type="ECO:0000313" key="3">
    <source>
        <dbReference type="Proteomes" id="UP000191987"/>
    </source>
</evidence>
<accession>A0A1S7PL52</accession>
<evidence type="ECO:0000259" key="1">
    <source>
        <dbReference type="Pfam" id="PF03869"/>
    </source>
</evidence>
<proteinExistence type="predicted"/>
<dbReference type="GO" id="GO:0003677">
    <property type="term" value="F:DNA binding"/>
    <property type="evidence" value="ECO:0007669"/>
    <property type="project" value="InterPro"/>
</dbReference>
<dbReference type="Gene3D" id="1.10.1220.10">
    <property type="entry name" value="Met repressor-like"/>
    <property type="match status" value="1"/>
</dbReference>
<evidence type="ECO:0000313" key="2">
    <source>
        <dbReference type="EMBL" id="CUX23118.1"/>
    </source>
</evidence>
<name>A0A1S7PL52_9HYPH</name>
<sequence>MVCSTYQQGGVKVSLSDRAVVDQFNLRFPRGMREQLKDMAMRNCRSMNSEIIFQLQTAISNNVETKKADAQA</sequence>
<dbReference type="InterPro" id="IPR005569">
    <property type="entry name" value="Arc_DNA-bd_dom"/>
</dbReference>
<dbReference type="Pfam" id="PF03869">
    <property type="entry name" value="Arc"/>
    <property type="match status" value="1"/>
</dbReference>
<organism evidence="2 3">
    <name type="scientific">Agrobacterium deltaense Zutra 3/1</name>
    <dbReference type="NCBI Taxonomy" id="1183427"/>
    <lineage>
        <taxon>Bacteria</taxon>
        <taxon>Pseudomonadati</taxon>
        <taxon>Pseudomonadota</taxon>
        <taxon>Alphaproteobacteria</taxon>
        <taxon>Hyphomicrobiales</taxon>
        <taxon>Rhizobiaceae</taxon>
        <taxon>Rhizobium/Agrobacterium group</taxon>
        <taxon>Agrobacterium</taxon>
    </lineage>
</organism>
<feature type="domain" description="Arc-like DNA binding" evidence="1">
    <location>
        <begin position="22"/>
        <end position="60"/>
    </location>
</feature>
<gene>
    <name evidence="2" type="ORF">AGR7C_Cc160130</name>
</gene>
<dbReference type="GO" id="GO:0006355">
    <property type="term" value="P:regulation of DNA-templated transcription"/>
    <property type="evidence" value="ECO:0007669"/>
    <property type="project" value="InterPro"/>
</dbReference>
<dbReference type="EMBL" id="FBWG01000008">
    <property type="protein sequence ID" value="CUX23118.1"/>
    <property type="molecule type" value="Genomic_DNA"/>
</dbReference>